<protein>
    <submittedName>
        <fullName evidence="2">Uncharacterized protein</fullName>
    </submittedName>
</protein>
<dbReference type="Gene3D" id="2.40.480.10">
    <property type="entry name" value="Allene oxide cyclase-like"/>
    <property type="match status" value="1"/>
</dbReference>
<evidence type="ECO:0000256" key="1">
    <source>
        <dbReference type="SAM" id="MobiDB-lite"/>
    </source>
</evidence>
<name>A0ABU2LHV6_9ACTN</name>
<feature type="region of interest" description="Disordered" evidence="1">
    <location>
        <begin position="1"/>
        <end position="23"/>
    </location>
</feature>
<dbReference type="RefSeq" id="WP_311594862.1">
    <property type="nucleotide sequence ID" value="NZ_JAVREM010000001.1"/>
</dbReference>
<proteinExistence type="predicted"/>
<gene>
    <name evidence="2" type="ORF">RNC47_01970</name>
</gene>
<evidence type="ECO:0000313" key="2">
    <source>
        <dbReference type="EMBL" id="MDT0317101.1"/>
    </source>
</evidence>
<organism evidence="2 3">
    <name type="scientific">Streptomyces millisiae</name>
    <dbReference type="NCBI Taxonomy" id="3075542"/>
    <lineage>
        <taxon>Bacteria</taxon>
        <taxon>Bacillati</taxon>
        <taxon>Actinomycetota</taxon>
        <taxon>Actinomycetes</taxon>
        <taxon>Kitasatosporales</taxon>
        <taxon>Streptomycetaceae</taxon>
        <taxon>Streptomyces</taxon>
    </lineage>
</organism>
<dbReference type="EMBL" id="JAVREM010000001">
    <property type="protein sequence ID" value="MDT0317101.1"/>
    <property type="molecule type" value="Genomic_DNA"/>
</dbReference>
<evidence type="ECO:0000313" key="3">
    <source>
        <dbReference type="Proteomes" id="UP001183420"/>
    </source>
</evidence>
<dbReference type="Proteomes" id="UP001183420">
    <property type="component" value="Unassembled WGS sequence"/>
</dbReference>
<keyword evidence="3" id="KW-1185">Reference proteome</keyword>
<comment type="caution">
    <text evidence="2">The sequence shown here is derived from an EMBL/GenBank/DDBJ whole genome shotgun (WGS) entry which is preliminary data.</text>
</comment>
<sequence>MGDTHVYSGTAIGDGRSVGRGGGSCQVIHVAGEDLTMQSLWSGGTSSLDMAITGGTGVYRNARGTARSWDIATPNERLRAEILR</sequence>
<accession>A0ABU2LHV6</accession>
<reference evidence="3" key="1">
    <citation type="submission" date="2023-07" db="EMBL/GenBank/DDBJ databases">
        <title>30 novel species of actinomycetes from the DSMZ collection.</title>
        <authorList>
            <person name="Nouioui I."/>
        </authorList>
    </citation>
    <scope>NUCLEOTIDE SEQUENCE [LARGE SCALE GENOMIC DNA]</scope>
    <source>
        <strain evidence="3">DSM 44918</strain>
    </source>
</reference>
<dbReference type="InterPro" id="IPR044859">
    <property type="entry name" value="Allene_oxi_cyc_Dirigent"/>
</dbReference>